<accession>A0A6H1WUH0</accession>
<evidence type="ECO:0000313" key="2">
    <source>
        <dbReference type="Proteomes" id="UP000501253"/>
    </source>
</evidence>
<dbReference type="KEGG" id="tmai:FVE67_08625"/>
<gene>
    <name evidence="1" type="ORF">FVE67_08625</name>
</gene>
<reference evidence="1 2" key="1">
    <citation type="submission" date="2019-08" db="EMBL/GenBank/DDBJ databases">
        <title>Complete genome sequence of Thermosulfurimonas marina SU872T, an anaerobic thermophilic chemolithoautotrophic bacterium isolated from a shallow marine hydrothermal vent.</title>
        <authorList>
            <person name="Allioux M."/>
            <person name="Jebbar M."/>
            <person name="Slobodkina G."/>
            <person name="Slobodkin A."/>
            <person name="Moalic Y."/>
            <person name="Frolova A."/>
            <person name="Shao Z."/>
            <person name="Alain K."/>
        </authorList>
    </citation>
    <scope>NUCLEOTIDE SEQUENCE [LARGE SCALE GENOMIC DNA]</scope>
    <source>
        <strain evidence="1 2">SU872</strain>
    </source>
</reference>
<dbReference type="AlphaFoldDB" id="A0A6H1WUH0"/>
<dbReference type="Proteomes" id="UP000501253">
    <property type="component" value="Chromosome"/>
</dbReference>
<organism evidence="1 2">
    <name type="scientific">Thermosulfurimonas marina</name>
    <dbReference type="NCBI Taxonomy" id="2047767"/>
    <lineage>
        <taxon>Bacteria</taxon>
        <taxon>Pseudomonadati</taxon>
        <taxon>Thermodesulfobacteriota</taxon>
        <taxon>Thermodesulfobacteria</taxon>
        <taxon>Thermodesulfobacteriales</taxon>
        <taxon>Thermodesulfobacteriaceae</taxon>
        <taxon>Thermosulfurimonas</taxon>
    </lineage>
</organism>
<dbReference type="EMBL" id="CP042909">
    <property type="protein sequence ID" value="QJA06847.1"/>
    <property type="molecule type" value="Genomic_DNA"/>
</dbReference>
<name>A0A6H1WUH0_9BACT</name>
<keyword evidence="2" id="KW-1185">Reference proteome</keyword>
<proteinExistence type="predicted"/>
<sequence>MHITSVRSHVMRDRLAGRFSYTYRTRDGKYLMASTLTLPFLRDAAADHYQSAAVLFTAPAVAIACIGHRYEVIHLPKDPSEAREALSRFASNFYQGIRYVSVPLDKAVALVQPKSKKPLIGAVVGGLALCLSLLLGGNREKTPTLPPPPPPKAQTARHTVVDPHLIAMCRSRTIILRAFREGLRAQRDLGFLGDVAFDGNGRFGLYYPLPLANTKRVNDFYVRTVIVAPTASPVCAPPELSPSDCLATLFTYHPEIEGQSATGFVLRFAGTYPIEKVAHLLAALAKCPAVVRGNVAFRDPFRRDLALHVTVLKHTPQPASSLNTASTPLASN</sequence>
<evidence type="ECO:0000313" key="1">
    <source>
        <dbReference type="EMBL" id="QJA06847.1"/>
    </source>
</evidence>
<protein>
    <submittedName>
        <fullName evidence="1">Uncharacterized protein</fullName>
    </submittedName>
</protein>